<dbReference type="EMBL" id="LNTC01000018">
    <property type="protein sequence ID" value="OQR41948.1"/>
    <property type="molecule type" value="Genomic_DNA"/>
</dbReference>
<evidence type="ECO:0000256" key="1">
    <source>
        <dbReference type="ARBA" id="ARBA00006315"/>
    </source>
</evidence>
<organism evidence="3 4">
    <name type="scientific">Aliarcobacter cryaerophilus</name>
    <dbReference type="NCBI Taxonomy" id="28198"/>
    <lineage>
        <taxon>Bacteria</taxon>
        <taxon>Pseudomonadati</taxon>
        <taxon>Campylobacterota</taxon>
        <taxon>Epsilonproteobacteria</taxon>
        <taxon>Campylobacterales</taxon>
        <taxon>Arcobacteraceae</taxon>
        <taxon>Aliarcobacter</taxon>
    </lineage>
</organism>
<evidence type="ECO:0000313" key="4">
    <source>
        <dbReference type="Proteomes" id="UP000192599"/>
    </source>
</evidence>
<evidence type="ECO:0000313" key="3">
    <source>
        <dbReference type="EMBL" id="OQR41948.1"/>
    </source>
</evidence>
<name>A0A1V9VDN7_9BACT</name>
<dbReference type="Pfam" id="PF01875">
    <property type="entry name" value="Memo"/>
    <property type="match status" value="1"/>
</dbReference>
<proteinExistence type="inferred from homology"/>
<sequence length="261" mass="29862">MSIRKSVVSGSFYPDNKKELLDYFEKFNKTKDDKNSFKNINAIIVPHAGYIYSGFTANKAYKIASLNNYKRVVVVGPSHKFWFSGASVCFYNEYETPFGNLKIDLEYSKDLLNKFDFLSFQDECSFEHSTEVQAPFIKYYFGNIDFVEIVYGDIDYFSLEKVFDYILKSKDTLLVVSSDLSHFYSQQDAMKLDLICLNAITNKDLKAFENCEACGKVGLEAIIEYSIKNNLQTKLLHYCTSADISNDKTRVVGYTSAIIGE</sequence>
<dbReference type="RefSeq" id="WP_066402606.1">
    <property type="nucleotide sequence ID" value="NZ_JAMXDK010000003.1"/>
</dbReference>
<dbReference type="PANTHER" id="PTHR11060:SF0">
    <property type="entry name" value="PROTEIN MEMO1"/>
    <property type="match status" value="1"/>
</dbReference>
<dbReference type="Gene3D" id="3.40.830.10">
    <property type="entry name" value="LigB-like"/>
    <property type="match status" value="1"/>
</dbReference>
<dbReference type="HAMAP" id="MF_00055">
    <property type="entry name" value="MEMO1"/>
    <property type="match status" value="1"/>
</dbReference>
<protein>
    <recommendedName>
        <fullName evidence="2">MEMO1 family protein AS859_02575</fullName>
    </recommendedName>
</protein>
<comment type="caution">
    <text evidence="3">The sequence shown here is derived from an EMBL/GenBank/DDBJ whole genome shotgun (WGS) entry which is preliminary data.</text>
</comment>
<accession>A0A1V9VDN7</accession>
<reference evidence="3 4" key="1">
    <citation type="submission" date="2017-04" db="EMBL/GenBank/DDBJ databases">
        <title>Accumulation and expression of multiple antibiotic resistance genes in Arcobacter cryaerophilus that thrives in sewage.</title>
        <authorList>
            <person name="Millar J.A."/>
            <person name="Raghavan R."/>
        </authorList>
    </citation>
    <scope>NUCLEOTIDE SEQUENCE [LARGE SCALE GENOMIC DNA]</scope>
    <source>
        <strain evidence="3 4">AZT-1</strain>
    </source>
</reference>
<comment type="similarity">
    <text evidence="1 2">Belongs to the MEMO1 family.</text>
</comment>
<dbReference type="InterPro" id="IPR002737">
    <property type="entry name" value="MEMO1_fam"/>
</dbReference>
<dbReference type="Proteomes" id="UP000192599">
    <property type="component" value="Unassembled WGS sequence"/>
</dbReference>
<dbReference type="CDD" id="cd07361">
    <property type="entry name" value="MEMO_like"/>
    <property type="match status" value="1"/>
</dbReference>
<dbReference type="AlphaFoldDB" id="A0A1V9VDN7"/>
<evidence type="ECO:0000256" key="2">
    <source>
        <dbReference type="HAMAP-Rule" id="MF_00055"/>
    </source>
</evidence>
<dbReference type="PANTHER" id="PTHR11060">
    <property type="entry name" value="PROTEIN MEMO1"/>
    <property type="match status" value="1"/>
</dbReference>
<gene>
    <name evidence="3" type="ORF">AS859_02575</name>
</gene>
<dbReference type="NCBIfam" id="TIGR04336">
    <property type="entry name" value="AmmeMemoSam_B"/>
    <property type="match status" value="1"/>
</dbReference>